<organism evidence="1 2">
    <name type="scientific">Melittangium boletus DSM 14713</name>
    <dbReference type="NCBI Taxonomy" id="1294270"/>
    <lineage>
        <taxon>Bacteria</taxon>
        <taxon>Pseudomonadati</taxon>
        <taxon>Myxococcota</taxon>
        <taxon>Myxococcia</taxon>
        <taxon>Myxococcales</taxon>
        <taxon>Cystobacterineae</taxon>
        <taxon>Archangiaceae</taxon>
        <taxon>Melittangium</taxon>
    </lineage>
</organism>
<evidence type="ECO:0000313" key="2">
    <source>
        <dbReference type="Proteomes" id="UP000217289"/>
    </source>
</evidence>
<dbReference type="AlphaFoldDB" id="A0A250IJU7"/>
<keyword evidence="2" id="KW-1185">Reference proteome</keyword>
<dbReference type="KEGG" id="mbd:MEBOL_005555"/>
<accession>A0A250IJU7</accession>
<reference evidence="1 2" key="1">
    <citation type="submission" date="2017-06" db="EMBL/GenBank/DDBJ databases">
        <authorList>
            <person name="Kim H.J."/>
            <person name="Triplett B.A."/>
        </authorList>
    </citation>
    <scope>NUCLEOTIDE SEQUENCE [LARGE SCALE GENOMIC DNA]</scope>
    <source>
        <strain evidence="1 2">DSM 14713</strain>
    </source>
</reference>
<gene>
    <name evidence="1" type="ORF">MEBOL_005555</name>
</gene>
<sequence>MPLTLSLVAASLTLAAPVRFDRVDLLSEDGGTFLHYDMPLAGAYAPMVALRFLEQVKVVFSLPVGLYAGASISSQSLSYEGMLWRSQEGRGLVWTGSLHTRLLMPYGAHVGVAWRAGPLRVGAGASLSTQATWARPEWSQWRVLPTLAVGIGSNVAPGM</sequence>
<protein>
    <submittedName>
        <fullName evidence="1">Uncharacterized protein</fullName>
    </submittedName>
</protein>
<dbReference type="Proteomes" id="UP000217289">
    <property type="component" value="Chromosome"/>
</dbReference>
<proteinExistence type="predicted"/>
<evidence type="ECO:0000313" key="1">
    <source>
        <dbReference type="EMBL" id="ATB32079.1"/>
    </source>
</evidence>
<name>A0A250IJU7_9BACT</name>
<dbReference type="EMBL" id="CP022163">
    <property type="protein sequence ID" value="ATB32079.1"/>
    <property type="molecule type" value="Genomic_DNA"/>
</dbReference>
<dbReference type="OrthoDB" id="5513620at2"/>
<dbReference type="RefSeq" id="WP_095980321.1">
    <property type="nucleotide sequence ID" value="NZ_CP022163.1"/>
</dbReference>